<organism evidence="4 5">
    <name type="scientific">Sinomonas humi</name>
    <dbReference type="NCBI Taxonomy" id="1338436"/>
    <lineage>
        <taxon>Bacteria</taxon>
        <taxon>Bacillati</taxon>
        <taxon>Actinomycetota</taxon>
        <taxon>Actinomycetes</taxon>
        <taxon>Micrococcales</taxon>
        <taxon>Micrococcaceae</taxon>
        <taxon>Sinomonas</taxon>
    </lineage>
</organism>
<proteinExistence type="inferred from homology"/>
<feature type="region of interest" description="Disordered" evidence="2">
    <location>
        <begin position="531"/>
        <end position="566"/>
    </location>
</feature>
<dbReference type="InterPro" id="IPR003615">
    <property type="entry name" value="HNH_nuc"/>
</dbReference>
<feature type="region of interest" description="Disordered" evidence="2">
    <location>
        <begin position="1"/>
        <end position="45"/>
    </location>
</feature>
<dbReference type="GO" id="GO:0008270">
    <property type="term" value="F:zinc ion binding"/>
    <property type="evidence" value="ECO:0007669"/>
    <property type="project" value="InterPro"/>
</dbReference>
<name>A0A0B2AD34_9MICC</name>
<dbReference type="RefSeq" id="WP_043125970.1">
    <property type="nucleotide sequence ID" value="NZ_JTDL01000141.1"/>
</dbReference>
<dbReference type="Pfam" id="PF01844">
    <property type="entry name" value="HNH"/>
    <property type="match status" value="1"/>
</dbReference>
<comment type="similarity">
    <text evidence="1">Belongs to the Rv1128c/1148c/1588c/1702c/1945/3466 family.</text>
</comment>
<accession>A0A0B2AD34</accession>
<gene>
    <name evidence="4" type="ORF">LK10_16690</name>
</gene>
<dbReference type="Proteomes" id="UP000030982">
    <property type="component" value="Unassembled WGS sequence"/>
</dbReference>
<sequence>MGAEPHATGQSAPVEDSGDSSPLDYPPDDGWRETGGWTDTAEPDAAAAGACAEVWDPVVVFGDRPDSPLFGSLALPATEALSAEAALAVAECAERVVGWATAIRLRALARLEHALAQEPVPRRDCQPVRLGGDEAHVLAVAEAAASAAVSEAAAARLLHDAADLTGHGAQVLEALQDGQISFQHARVILDQARTLPPEQAAGFAREALDRAVTRTGRRRTPAELRSNLRAFRERSHPESVQARKKAASRERGVWFAPEPDGMCTLSAVLPAEAGLALYNGLDADARAARNAAAAGAEAELYGAAGLPAEERTLSQLRADALLHRLLGVPDEAFPGPFRPHITLTVPVRAVMPVQSPTTRNPAGENRAAEGHSPDDPPAGSGFAELEGYGPIDPATARRLASLAPNWDRLYTDWDTGAALGVGRTAYRPPKALRRYLAHRDGGCTFPGCTRRPGACEPDHTIEWQDGGRTDPENLALLCPRHHAIKSIGAWTYHHTKAKEPRGTLQPRLLEWTSPLGRTYVTEASAHLMDAAEQAGVRREHLAVPDPPEPLPPQGEPNGPQPDPPPF</sequence>
<feature type="region of interest" description="Disordered" evidence="2">
    <location>
        <begin position="353"/>
        <end position="384"/>
    </location>
</feature>
<dbReference type="CDD" id="cd00085">
    <property type="entry name" value="HNHc"/>
    <property type="match status" value="1"/>
</dbReference>
<evidence type="ECO:0000313" key="5">
    <source>
        <dbReference type="Proteomes" id="UP000030982"/>
    </source>
</evidence>
<dbReference type="EMBL" id="JTDL01000141">
    <property type="protein sequence ID" value="KHL01479.1"/>
    <property type="molecule type" value="Genomic_DNA"/>
</dbReference>
<dbReference type="GO" id="GO:0004519">
    <property type="term" value="F:endonuclease activity"/>
    <property type="evidence" value="ECO:0007669"/>
    <property type="project" value="InterPro"/>
</dbReference>
<dbReference type="AlphaFoldDB" id="A0A0B2AD34"/>
<dbReference type="InterPro" id="IPR003870">
    <property type="entry name" value="DUF222"/>
</dbReference>
<dbReference type="Pfam" id="PF02720">
    <property type="entry name" value="DUF222"/>
    <property type="match status" value="1"/>
</dbReference>
<evidence type="ECO:0000259" key="3">
    <source>
        <dbReference type="SMART" id="SM00507"/>
    </source>
</evidence>
<dbReference type="InterPro" id="IPR002711">
    <property type="entry name" value="HNH"/>
</dbReference>
<evidence type="ECO:0000313" key="4">
    <source>
        <dbReference type="EMBL" id="KHL01479.1"/>
    </source>
</evidence>
<dbReference type="GO" id="GO:0003676">
    <property type="term" value="F:nucleic acid binding"/>
    <property type="evidence" value="ECO:0007669"/>
    <property type="project" value="InterPro"/>
</dbReference>
<keyword evidence="5" id="KW-1185">Reference proteome</keyword>
<dbReference type="STRING" id="1338436.LK10_16690"/>
<reference evidence="4 5" key="1">
    <citation type="submission" date="2014-09" db="EMBL/GenBank/DDBJ databases">
        <title>Genome sequence of Sinomonas sp. MUSC 117.</title>
        <authorList>
            <person name="Lee L.-H."/>
        </authorList>
    </citation>
    <scope>NUCLEOTIDE SEQUENCE [LARGE SCALE GENOMIC DNA]</scope>
    <source>
        <strain evidence="4 5">MUSC 117</strain>
    </source>
</reference>
<feature type="domain" description="HNH nuclease" evidence="3">
    <location>
        <begin position="431"/>
        <end position="483"/>
    </location>
</feature>
<dbReference type="OrthoDB" id="5197219at2"/>
<evidence type="ECO:0000256" key="2">
    <source>
        <dbReference type="SAM" id="MobiDB-lite"/>
    </source>
</evidence>
<protein>
    <recommendedName>
        <fullName evidence="3">HNH nuclease domain-containing protein</fullName>
    </recommendedName>
</protein>
<dbReference type="Gene3D" id="1.10.30.50">
    <property type="match status" value="1"/>
</dbReference>
<dbReference type="SMART" id="SM00507">
    <property type="entry name" value="HNHc"/>
    <property type="match status" value="1"/>
</dbReference>
<feature type="compositionally biased region" description="Pro residues" evidence="2">
    <location>
        <begin position="544"/>
        <end position="566"/>
    </location>
</feature>
<evidence type="ECO:0000256" key="1">
    <source>
        <dbReference type="ARBA" id="ARBA00023450"/>
    </source>
</evidence>
<comment type="caution">
    <text evidence="4">The sequence shown here is derived from an EMBL/GenBank/DDBJ whole genome shotgun (WGS) entry which is preliminary data.</text>
</comment>